<evidence type="ECO:0000256" key="1">
    <source>
        <dbReference type="ARBA" id="ARBA00002265"/>
    </source>
</evidence>
<dbReference type="AlphaFoldDB" id="J3YR37"/>
<evidence type="ECO:0000256" key="8">
    <source>
        <dbReference type="ARBA" id="ARBA00026081"/>
    </source>
</evidence>
<comment type="subcellular location">
    <subcellularLocation>
        <location evidence="2">Cell membrane</location>
        <topology evidence="2">Multi-pass membrane protein</topology>
    </subcellularLocation>
</comment>
<keyword evidence="7 9" id="KW-0472">Membrane</keyword>
<dbReference type="PANTHER" id="PTHR33529:SF2">
    <property type="entry name" value="LIPOPOLYSACCHARIDE EXPORT SYSTEM PERMEASE PROTEIN LPTG"/>
    <property type="match status" value="1"/>
</dbReference>
<feature type="transmembrane region" description="Helical" evidence="9">
    <location>
        <begin position="12"/>
        <end position="31"/>
    </location>
</feature>
<dbReference type="GO" id="GO:0055085">
    <property type="term" value="P:transmembrane transport"/>
    <property type="evidence" value="ECO:0007669"/>
    <property type="project" value="InterPro"/>
</dbReference>
<comment type="subunit">
    <text evidence="8">Component of the lipopolysaccharide transport and assembly complex. The LptBFG transporter is composed of two ATP-binding proteins (LptB) and two transmembrane proteins (LptF and LptG).</text>
</comment>
<accession>J3YR37</accession>
<protein>
    <submittedName>
        <fullName evidence="10">Putative permease</fullName>
    </submittedName>
</protein>
<dbReference type="InterPro" id="IPR005495">
    <property type="entry name" value="LptG/LptF_permease"/>
</dbReference>
<name>J3YR37_9ENTR</name>
<dbReference type="RefSeq" id="WP_014887752.1">
    <property type="nucleotide sequence ID" value="NC_018419.1"/>
</dbReference>
<evidence type="ECO:0000256" key="7">
    <source>
        <dbReference type="ARBA" id="ARBA00023136"/>
    </source>
</evidence>
<dbReference type="HOGENOM" id="CLU_028799_1_1_6"/>
<dbReference type="GO" id="GO:0015920">
    <property type="term" value="P:lipopolysaccharide transport"/>
    <property type="evidence" value="ECO:0007669"/>
    <property type="project" value="TreeGrafter"/>
</dbReference>
<feature type="transmembrane region" description="Helical" evidence="9">
    <location>
        <begin position="275"/>
        <end position="296"/>
    </location>
</feature>
<evidence type="ECO:0000256" key="4">
    <source>
        <dbReference type="ARBA" id="ARBA00022475"/>
    </source>
</evidence>
<dbReference type="Pfam" id="PF03739">
    <property type="entry name" value="LptF_LptG"/>
    <property type="match status" value="1"/>
</dbReference>
<evidence type="ECO:0000256" key="6">
    <source>
        <dbReference type="ARBA" id="ARBA00022989"/>
    </source>
</evidence>
<comment type="similarity">
    <text evidence="3">Belongs to the LptF/LptG family.</text>
</comment>
<dbReference type="InterPro" id="IPR030923">
    <property type="entry name" value="LptG"/>
</dbReference>
<keyword evidence="11" id="KW-1185">Reference proteome</keyword>
<keyword evidence="4" id="KW-1003">Cell membrane</keyword>
<evidence type="ECO:0000256" key="5">
    <source>
        <dbReference type="ARBA" id="ARBA00022692"/>
    </source>
</evidence>
<reference evidence="10 11" key="1">
    <citation type="journal article" date="2012" name="Mol. Biol. Evol.">
        <title>Genome reduction and co-evolution between the primary and secondary bacterial symbionts of psyllids.</title>
        <authorList>
            <person name="Sloan D.B."/>
            <person name="Moran N.A."/>
        </authorList>
    </citation>
    <scope>NUCLEOTIDE SEQUENCE [LARGE SCALE GENOMIC DNA]</scope>
    <source>
        <strain evidence="10">Ceuc_S</strain>
    </source>
</reference>
<dbReference type="NCBIfam" id="TIGR04408">
    <property type="entry name" value="LptG_lptG"/>
    <property type="match status" value="1"/>
</dbReference>
<keyword evidence="5 9" id="KW-0812">Transmembrane</keyword>
<evidence type="ECO:0000256" key="9">
    <source>
        <dbReference type="SAM" id="Phobius"/>
    </source>
</evidence>
<keyword evidence="6 9" id="KW-1133">Transmembrane helix</keyword>
<evidence type="ECO:0000313" key="10">
    <source>
        <dbReference type="EMBL" id="AFP84453.1"/>
    </source>
</evidence>
<dbReference type="GO" id="GO:0043190">
    <property type="term" value="C:ATP-binding cassette (ABC) transporter complex"/>
    <property type="evidence" value="ECO:0007669"/>
    <property type="project" value="InterPro"/>
</dbReference>
<sequence length="356" mass="39523">MLGVLDRYIGKTIFNTIMMTLFILVSLSGIIKFVEQLRKVGRGGYSVLGAAMFTLLSAPKDIENFFPMATLLGSLLGLGSLANGSELVVMQASGFSRVQLGCSVMKTAIPLVLFTMAISEWVAPAGEKIAYSYRTQTIYGGSMFSIQNGLWAKDGHDFVFIERVVKSHELAGINIYRFDNTQRLKSLRYAARATFSNGRWALSQVEESDLTNQKQIIGRKSLSGEWKTNLTPEKLAVVALDPNALSISGLYDYVNYLKKSGQEVNRYQLKMWSKIFSPFSVAVMMFMALSFIFGPLRCVSMGVRVLRGIGFGFCFYILDQLFGSLSLVYNIPPVFGALLPSITFLIISILILLKHH</sequence>
<evidence type="ECO:0000256" key="2">
    <source>
        <dbReference type="ARBA" id="ARBA00004651"/>
    </source>
</evidence>
<organism evidence="10 11">
    <name type="scientific">secondary endosymbiont of Ctenarytaina eucalypti</name>
    <dbReference type="NCBI Taxonomy" id="1199245"/>
    <lineage>
        <taxon>Bacteria</taxon>
        <taxon>Pseudomonadati</taxon>
        <taxon>Pseudomonadota</taxon>
        <taxon>Gammaproteobacteria</taxon>
        <taxon>Enterobacterales</taxon>
        <taxon>Enterobacteriaceae</taxon>
        <taxon>aphid secondary symbionts</taxon>
    </lineage>
</organism>
<dbReference type="KEGG" id="sect:A359_00460"/>
<dbReference type="PATRIC" id="fig|1199245.3.peg.58"/>
<feature type="transmembrane region" description="Helical" evidence="9">
    <location>
        <begin position="308"/>
        <end position="329"/>
    </location>
</feature>
<comment type="function">
    <text evidence="1">Part of the ABC transporter complex LptBFG involved in the translocation of lipopolysaccharide (LPS) from the inner membrane to the outer membrane.</text>
</comment>
<dbReference type="OrthoDB" id="9776227at2"/>
<feature type="transmembrane region" description="Helical" evidence="9">
    <location>
        <begin position="335"/>
        <end position="353"/>
    </location>
</feature>
<dbReference type="EMBL" id="CP003546">
    <property type="protein sequence ID" value="AFP84453.1"/>
    <property type="molecule type" value="Genomic_DNA"/>
</dbReference>
<evidence type="ECO:0000256" key="3">
    <source>
        <dbReference type="ARBA" id="ARBA00007725"/>
    </source>
</evidence>
<dbReference type="Proteomes" id="UP000003936">
    <property type="component" value="Chromosome"/>
</dbReference>
<gene>
    <name evidence="10" type="ORF">A359_00460</name>
</gene>
<dbReference type="STRING" id="1199245.A359_00460"/>
<proteinExistence type="inferred from homology"/>
<dbReference type="PANTHER" id="PTHR33529">
    <property type="entry name" value="SLR0882 PROTEIN-RELATED"/>
    <property type="match status" value="1"/>
</dbReference>
<evidence type="ECO:0000313" key="11">
    <source>
        <dbReference type="Proteomes" id="UP000003936"/>
    </source>
</evidence>